<dbReference type="EMBL" id="JAAGLI010000093">
    <property type="protein sequence ID" value="NEA21607.1"/>
    <property type="molecule type" value="Genomic_DNA"/>
</dbReference>
<proteinExistence type="predicted"/>
<organism evidence="2 4">
    <name type="scientific">Actinomadura bangladeshensis</name>
    <dbReference type="NCBI Taxonomy" id="453573"/>
    <lineage>
        <taxon>Bacteria</taxon>
        <taxon>Bacillati</taxon>
        <taxon>Actinomycetota</taxon>
        <taxon>Actinomycetes</taxon>
        <taxon>Streptosporangiales</taxon>
        <taxon>Thermomonosporaceae</taxon>
        <taxon>Actinomadura</taxon>
    </lineage>
</organism>
<evidence type="ECO:0000313" key="4">
    <source>
        <dbReference type="Proteomes" id="UP000475532"/>
    </source>
</evidence>
<keyword evidence="1" id="KW-0472">Membrane</keyword>
<sequence length="112" mass="11467">MNRTRAIALAGVAALVVALAVGFWPTHADFGFATTDCGSALKPVHAADDYDTTVDPMGVGLAAANIADGRCEAARSGPTYVARGFGFAGMACLLVAAGTRGPQKPWRSRKTA</sequence>
<keyword evidence="1" id="KW-1133">Transmembrane helix</keyword>
<comment type="caution">
    <text evidence="2">The sequence shown here is derived from an EMBL/GenBank/DDBJ whole genome shotgun (WGS) entry which is preliminary data.</text>
</comment>
<accession>A0A6L9Q864</accession>
<gene>
    <name evidence="2" type="ORF">G3I70_03705</name>
    <name evidence="3" type="ORF">G3I70_08695</name>
</gene>
<dbReference type="AlphaFoldDB" id="A0A6L9Q864"/>
<dbReference type="EMBL" id="JAAGLI010000213">
    <property type="protein sequence ID" value="NEA22567.1"/>
    <property type="molecule type" value="Genomic_DNA"/>
</dbReference>
<keyword evidence="1" id="KW-0812">Transmembrane</keyword>
<evidence type="ECO:0000313" key="3">
    <source>
        <dbReference type="EMBL" id="NEA22567.1"/>
    </source>
</evidence>
<protein>
    <submittedName>
        <fullName evidence="2">Uncharacterized protein</fullName>
    </submittedName>
</protein>
<dbReference type="Proteomes" id="UP000475532">
    <property type="component" value="Unassembled WGS sequence"/>
</dbReference>
<evidence type="ECO:0000256" key="1">
    <source>
        <dbReference type="SAM" id="Phobius"/>
    </source>
</evidence>
<feature type="transmembrane region" description="Helical" evidence="1">
    <location>
        <begin position="80"/>
        <end position="99"/>
    </location>
</feature>
<dbReference type="RefSeq" id="WP_163053232.1">
    <property type="nucleotide sequence ID" value="NZ_JAAGLI010000093.1"/>
</dbReference>
<evidence type="ECO:0000313" key="2">
    <source>
        <dbReference type="EMBL" id="NEA21607.1"/>
    </source>
</evidence>
<name>A0A6L9Q864_9ACTN</name>
<reference evidence="2 4" key="1">
    <citation type="submission" date="2020-01" db="EMBL/GenBank/DDBJ databases">
        <title>Insect and environment-associated Actinomycetes.</title>
        <authorList>
            <person name="Currrie C."/>
            <person name="Chevrette M."/>
            <person name="Carlson C."/>
            <person name="Stubbendieck R."/>
            <person name="Wendt-Pienkowski E."/>
        </authorList>
    </citation>
    <scope>NUCLEOTIDE SEQUENCE [LARGE SCALE GENOMIC DNA]</scope>
    <source>
        <strain evidence="2 4">SID10258</strain>
    </source>
</reference>